<dbReference type="SUPFAM" id="SSF54637">
    <property type="entry name" value="Thioesterase/thiol ester dehydrase-isomerase"/>
    <property type="match status" value="2"/>
</dbReference>
<organism evidence="2 3">
    <name type="scientific">Pseudomonas marginalis pv. marginalis</name>
    <dbReference type="NCBI Taxonomy" id="97473"/>
    <lineage>
        <taxon>Bacteria</taxon>
        <taxon>Pseudomonadati</taxon>
        <taxon>Pseudomonadota</taxon>
        <taxon>Gammaproteobacteria</taxon>
        <taxon>Pseudomonadales</taxon>
        <taxon>Pseudomonadaceae</taxon>
        <taxon>Pseudomonas</taxon>
    </lineage>
</organism>
<sequence length="272" mass="29971">MEHSQWIGKTQDRAEVITEANAARIAATLNENPPVDGDALPLLWHWAYFQDLASTEALRTDGHAKTGDFLPDAGDRTRMWAGGRLSFIKPLVVGKCARRSSVIHDVKEKQGRTGSLLFVTVRHEYLQDGEVALVEEQDIVYRAVTKAVVDDGEPLPEAEWSEEIDASPTMLFRYSAVTFNSHKIHYDWRYVTEVEGYPGLVVHGPLTATLVMRAFSKFTPDSTVRTFAFRGVRPLIAGETLIVGGRVNESGQASVWAGNQGGVGQVGEIGFD</sequence>
<gene>
    <name evidence="2" type="ORF">ALQ29_02958</name>
</gene>
<dbReference type="PANTHER" id="PTHR28152:SF1">
    <property type="entry name" value="HYDROXYACYL-THIOESTER DEHYDRATASE TYPE 2, MITOCHONDRIAL"/>
    <property type="match status" value="1"/>
</dbReference>
<reference evidence="2 3" key="1">
    <citation type="submission" date="2018-08" db="EMBL/GenBank/DDBJ databases">
        <title>Recombination of ecologically and evolutionarily significant loci maintains genetic cohesion in the Pseudomonas syringae species complex.</title>
        <authorList>
            <person name="Dillon M."/>
            <person name="Thakur S."/>
            <person name="Almeida R.N.D."/>
            <person name="Weir B.S."/>
            <person name="Guttman D.S."/>
        </authorList>
    </citation>
    <scope>NUCLEOTIDE SEQUENCE [LARGE SCALE GENOMIC DNA]</scope>
    <source>
        <strain evidence="2 3">ICMP 3555</strain>
    </source>
</reference>
<comment type="caution">
    <text evidence="2">The sequence shown here is derived from an EMBL/GenBank/DDBJ whole genome shotgun (WGS) entry which is preliminary data.</text>
</comment>
<dbReference type="InterPro" id="IPR052741">
    <property type="entry name" value="Mitochondrial_HTD2"/>
</dbReference>
<dbReference type="GO" id="GO:0019171">
    <property type="term" value="F:(3R)-hydroxyacyl-[acyl-carrier-protein] dehydratase activity"/>
    <property type="evidence" value="ECO:0007669"/>
    <property type="project" value="TreeGrafter"/>
</dbReference>
<proteinExistence type="predicted"/>
<evidence type="ECO:0000259" key="1">
    <source>
        <dbReference type="Pfam" id="PF13452"/>
    </source>
</evidence>
<protein>
    <recommendedName>
        <fullName evidence="1">FAS1-like dehydratase domain-containing protein</fullName>
    </recommendedName>
</protein>
<dbReference type="RefSeq" id="WP_064053045.1">
    <property type="nucleotide sequence ID" value="NZ_RBPW01000024.1"/>
</dbReference>
<evidence type="ECO:0000313" key="3">
    <source>
        <dbReference type="Proteomes" id="UP000276587"/>
    </source>
</evidence>
<feature type="domain" description="FAS1-like dehydratase" evidence="1">
    <location>
        <begin position="73"/>
        <end position="131"/>
    </location>
</feature>
<dbReference type="Pfam" id="PF13452">
    <property type="entry name" value="FAS1_DH_region"/>
    <property type="match status" value="1"/>
</dbReference>
<keyword evidence="3" id="KW-1185">Reference proteome</keyword>
<dbReference type="PANTHER" id="PTHR28152">
    <property type="entry name" value="HYDROXYACYL-THIOESTER DEHYDRATASE TYPE 2, MITOCHONDRIAL"/>
    <property type="match status" value="1"/>
</dbReference>
<accession>A0A3M3X7P9</accession>
<dbReference type="EMBL" id="RBQF01000408">
    <property type="protein sequence ID" value="RMO99986.1"/>
    <property type="molecule type" value="Genomic_DNA"/>
</dbReference>
<dbReference type="Proteomes" id="UP000276587">
    <property type="component" value="Unassembled WGS sequence"/>
</dbReference>
<dbReference type="AlphaFoldDB" id="A0A3M3X7P9"/>
<dbReference type="InterPro" id="IPR039569">
    <property type="entry name" value="FAS1-like_DH_region"/>
</dbReference>
<dbReference type="Gene3D" id="3.10.129.10">
    <property type="entry name" value="Hotdog Thioesterase"/>
    <property type="match status" value="2"/>
</dbReference>
<name>A0A3M3X7P9_PSEMA</name>
<evidence type="ECO:0000313" key="2">
    <source>
        <dbReference type="EMBL" id="RMO99986.1"/>
    </source>
</evidence>
<dbReference type="InterPro" id="IPR029069">
    <property type="entry name" value="HotDog_dom_sf"/>
</dbReference>